<evidence type="ECO:0000313" key="2">
    <source>
        <dbReference type="EMBL" id="EFA86262.1"/>
    </source>
</evidence>
<feature type="domain" description="NAD-dependent epimerase/dehydratase" evidence="1">
    <location>
        <begin position="4"/>
        <end position="212"/>
    </location>
</feature>
<dbReference type="InterPro" id="IPR051783">
    <property type="entry name" value="NAD(P)-dependent_oxidoreduct"/>
</dbReference>
<dbReference type="RefSeq" id="XP_020438367.1">
    <property type="nucleotide sequence ID" value="XM_020571844.1"/>
</dbReference>
<dbReference type="Proteomes" id="UP000001396">
    <property type="component" value="Unassembled WGS sequence"/>
</dbReference>
<proteinExistence type="predicted"/>
<organism evidence="2 3">
    <name type="scientific">Heterostelium pallidum (strain ATCC 26659 / Pp 5 / PN500)</name>
    <name type="common">Cellular slime mold</name>
    <name type="synonym">Polysphondylium pallidum</name>
    <dbReference type="NCBI Taxonomy" id="670386"/>
    <lineage>
        <taxon>Eukaryota</taxon>
        <taxon>Amoebozoa</taxon>
        <taxon>Evosea</taxon>
        <taxon>Eumycetozoa</taxon>
        <taxon>Dictyostelia</taxon>
        <taxon>Acytosteliales</taxon>
        <taxon>Acytosteliaceae</taxon>
        <taxon>Heterostelium</taxon>
    </lineage>
</organism>
<dbReference type="Gene3D" id="3.40.50.720">
    <property type="entry name" value="NAD(P)-binding Rossmann-like Domain"/>
    <property type="match status" value="1"/>
</dbReference>
<accession>D3AXJ3</accession>
<dbReference type="PANTHER" id="PTHR48079">
    <property type="entry name" value="PROTEIN YEEZ"/>
    <property type="match status" value="1"/>
</dbReference>
<dbReference type="EMBL" id="ADBJ01000003">
    <property type="protein sequence ID" value="EFA86262.1"/>
    <property type="molecule type" value="Genomic_DNA"/>
</dbReference>
<dbReference type="Pfam" id="PF01370">
    <property type="entry name" value="Epimerase"/>
    <property type="match status" value="1"/>
</dbReference>
<name>D3AXJ3_HETP5</name>
<dbReference type="OMA" id="AWRPAHE"/>
<dbReference type="InterPro" id="IPR001509">
    <property type="entry name" value="Epimerase_deHydtase"/>
</dbReference>
<keyword evidence="3" id="KW-1185">Reference proteome</keyword>
<reference evidence="2 3" key="1">
    <citation type="journal article" date="2011" name="Genome Res.">
        <title>Phylogeny-wide analysis of social amoeba genomes highlights ancient origins for complex intercellular communication.</title>
        <authorList>
            <person name="Heidel A.J."/>
            <person name="Lawal H.M."/>
            <person name="Felder M."/>
            <person name="Schilde C."/>
            <person name="Helps N.R."/>
            <person name="Tunggal B."/>
            <person name="Rivero F."/>
            <person name="John U."/>
            <person name="Schleicher M."/>
            <person name="Eichinger L."/>
            <person name="Platzer M."/>
            <person name="Noegel A.A."/>
            <person name="Schaap P."/>
            <person name="Gloeckner G."/>
        </authorList>
    </citation>
    <scope>NUCLEOTIDE SEQUENCE [LARGE SCALE GENOMIC DNA]</scope>
    <source>
        <strain evidence="3">ATCC 26659 / Pp 5 / PN500</strain>
    </source>
</reference>
<dbReference type="FunCoup" id="D3AXJ3">
    <property type="interactions" value="4"/>
</dbReference>
<protein>
    <recommendedName>
        <fullName evidence="1">NAD-dependent epimerase/dehydratase domain-containing protein</fullName>
    </recommendedName>
</protein>
<dbReference type="SUPFAM" id="SSF51735">
    <property type="entry name" value="NAD(P)-binding Rossmann-fold domains"/>
    <property type="match status" value="1"/>
</dbReference>
<evidence type="ECO:0000313" key="3">
    <source>
        <dbReference type="Proteomes" id="UP000001396"/>
    </source>
</evidence>
<evidence type="ECO:0000259" key="1">
    <source>
        <dbReference type="Pfam" id="PF01370"/>
    </source>
</evidence>
<dbReference type="GeneID" id="31356355"/>
<dbReference type="PANTHER" id="PTHR48079:SF3">
    <property type="entry name" value="NAD-DEPENDENT EPIMERASE_DEHYDRATASE DOMAIN-CONTAINING PROTEIN"/>
    <property type="match status" value="1"/>
</dbReference>
<gene>
    <name evidence="2" type="ORF">PPL_00824</name>
</gene>
<sequence>MSSVFVLGATGSIGIDVSLSFLNHGFKVYGLARNQEKADYLISKEIIPVIGSASDVDVWGPIVEKVDVVIEAIADFSNPQTAQTIFNKLKEITAKRPSLLPIYTSGTLVYGATDAGEFIDENTTYKPTLDVLLERIKLEEKYRAIGGVVIQPSFVYGRAGSGSGLYFRLATKPKDGVVSVFGTSDQYRSFVHSYDLAQLYLLAALKSSISRGQTYIASVNYFKTEEVIRAMARAANVEVKSVVFTEPPKEDFLANLLAVSSVTVGKKAMLTLGWNPQQPSIIDDTQRYYNAWNLSKPVHFLDAESSTK</sequence>
<dbReference type="STRING" id="670386.D3AXJ3"/>
<dbReference type="AlphaFoldDB" id="D3AXJ3"/>
<dbReference type="InParanoid" id="D3AXJ3"/>
<comment type="caution">
    <text evidence="2">The sequence shown here is derived from an EMBL/GenBank/DDBJ whole genome shotgun (WGS) entry which is preliminary data.</text>
</comment>
<dbReference type="GO" id="GO:0005737">
    <property type="term" value="C:cytoplasm"/>
    <property type="evidence" value="ECO:0007669"/>
    <property type="project" value="TreeGrafter"/>
</dbReference>
<dbReference type="GO" id="GO:0004029">
    <property type="term" value="F:aldehyde dehydrogenase (NAD+) activity"/>
    <property type="evidence" value="ECO:0007669"/>
    <property type="project" value="TreeGrafter"/>
</dbReference>
<dbReference type="InterPro" id="IPR036291">
    <property type="entry name" value="NAD(P)-bd_dom_sf"/>
</dbReference>